<evidence type="ECO:0000313" key="3">
    <source>
        <dbReference type="Proteomes" id="UP000553706"/>
    </source>
</evidence>
<evidence type="ECO:0000259" key="1">
    <source>
        <dbReference type="Pfam" id="PF06850"/>
    </source>
</evidence>
<accession>A0A840VER6</accession>
<dbReference type="GO" id="GO:0050526">
    <property type="term" value="F:poly(3-hydroxybutyrate) depolymerase activity"/>
    <property type="evidence" value="ECO:0007669"/>
    <property type="project" value="UniProtKB-EC"/>
</dbReference>
<dbReference type="PANTHER" id="PTHR36837">
    <property type="entry name" value="POLY(3-HYDROXYALKANOATE) POLYMERASE SUBUNIT PHAC"/>
    <property type="match status" value="1"/>
</dbReference>
<dbReference type="InterPro" id="IPR051321">
    <property type="entry name" value="PHA/PHB_synthase"/>
</dbReference>
<dbReference type="RefSeq" id="WP_183266385.1">
    <property type="nucleotide sequence ID" value="NZ_JACHFJ010000006.1"/>
</dbReference>
<dbReference type="PIRSF" id="PIRSF020818">
    <property type="entry name" value="PHB_depoly_PhaZ"/>
    <property type="match status" value="1"/>
</dbReference>
<comment type="caution">
    <text evidence="2">The sequence shown here is derived from an EMBL/GenBank/DDBJ whole genome shotgun (WGS) entry which is preliminary data.</text>
</comment>
<proteinExistence type="predicted"/>
<dbReference type="InterPro" id="IPR009656">
    <property type="entry name" value="PHB_depo_C"/>
</dbReference>
<dbReference type="SUPFAM" id="SSF53474">
    <property type="entry name" value="alpha/beta-Hydrolases"/>
    <property type="match status" value="1"/>
</dbReference>
<dbReference type="InterPro" id="IPR010915">
    <property type="entry name" value="PHB_depoly_PhaZ"/>
</dbReference>
<name>A0A840VER6_9PROT</name>
<dbReference type="NCBIfam" id="TIGR01849">
    <property type="entry name" value="PHB_depoly_PhaZ"/>
    <property type="match status" value="1"/>
</dbReference>
<evidence type="ECO:0000313" key="2">
    <source>
        <dbReference type="EMBL" id="MBB5373377.1"/>
    </source>
</evidence>
<dbReference type="InterPro" id="IPR029058">
    <property type="entry name" value="AB_hydrolase_fold"/>
</dbReference>
<protein>
    <submittedName>
        <fullName evidence="2">Poly(3-hydroxybutyrate) depolymerase</fullName>
        <ecNumber evidence="2">3.1.1.75</ecNumber>
    </submittedName>
</protein>
<dbReference type="Pfam" id="PF06850">
    <property type="entry name" value="PHB_depo_C"/>
    <property type="match status" value="1"/>
</dbReference>
<keyword evidence="3" id="KW-1185">Reference proteome</keyword>
<dbReference type="EMBL" id="JACHFJ010000006">
    <property type="protein sequence ID" value="MBB5373377.1"/>
    <property type="molecule type" value="Genomic_DNA"/>
</dbReference>
<keyword evidence="2" id="KW-0378">Hydrolase</keyword>
<sequence length="433" mass="48679">MVIGEFCSGAGGHVTLGLSRAAPAYWLYEMAHAAIRPARAFVDVSRLLFENSANPLAESPFGKSLLAAGELFERTTRRFAKPEWNINSTIVDGDVVPVQISCLWERPFCRLLHFRRAVEYSRLTVDPCLLIVAPMSGHYPTLLRGTVQAFLPSHDVYITEWVDARAVPLIEGCFDLDDYIDYVIDMLHLFNGDVHVLAVCQAAVPVLAAVALMDADDHPDIPRSMTLMGGPIDTRINPSVINKLAERRGIDWFRQNVITRVPFPNPGALREVYPGFLQLYGFMVMNLSRHMEEHFKLFQHLIHGDGDSAQRHRDFYDEYLAVADLCAEFYLQTCDTVFIRHALPKGEMTHRSRPVDPAQIRHVALMTIEGEHDDICGVGQTSAALRLCANLPASHKKHWLQLGVGHYGVFNGARFRAEIVPRVRDFILENDHG</sequence>
<dbReference type="Proteomes" id="UP000553706">
    <property type="component" value="Unassembled WGS sequence"/>
</dbReference>
<reference evidence="2 3" key="1">
    <citation type="submission" date="2020-08" db="EMBL/GenBank/DDBJ databases">
        <title>Genomic Encyclopedia of Type Strains, Phase IV (KMG-IV): sequencing the most valuable type-strain genomes for metagenomic binning, comparative biology and taxonomic classification.</title>
        <authorList>
            <person name="Goeker M."/>
        </authorList>
    </citation>
    <scope>NUCLEOTIDE SEQUENCE [LARGE SCALE GENOMIC DNA]</scope>
    <source>
        <strain evidence="2 3">DSM 27026</strain>
    </source>
</reference>
<dbReference type="EC" id="3.1.1.75" evidence="2"/>
<gene>
    <name evidence="2" type="ORF">HNP71_001637</name>
</gene>
<dbReference type="PANTHER" id="PTHR36837:SF4">
    <property type="entry name" value="BLR0908 PROTEIN"/>
    <property type="match status" value="1"/>
</dbReference>
<dbReference type="AlphaFoldDB" id="A0A840VER6"/>
<feature type="domain" description="PHB de-polymerase C-terminal" evidence="1">
    <location>
        <begin position="229"/>
        <end position="430"/>
    </location>
</feature>
<organism evidence="2 3">
    <name type="scientific">Acidocella aromatica</name>
    <dbReference type="NCBI Taxonomy" id="1303579"/>
    <lineage>
        <taxon>Bacteria</taxon>
        <taxon>Pseudomonadati</taxon>
        <taxon>Pseudomonadota</taxon>
        <taxon>Alphaproteobacteria</taxon>
        <taxon>Acetobacterales</taxon>
        <taxon>Acidocellaceae</taxon>
        <taxon>Acidocella</taxon>
    </lineage>
</organism>